<accession>A0ABT2T0H2</accession>
<evidence type="ECO:0000259" key="6">
    <source>
        <dbReference type="Pfam" id="PF02826"/>
    </source>
</evidence>
<evidence type="ECO:0000256" key="2">
    <source>
        <dbReference type="ARBA" id="ARBA00023002"/>
    </source>
</evidence>
<evidence type="ECO:0000256" key="3">
    <source>
        <dbReference type="ARBA" id="ARBA00023027"/>
    </source>
</evidence>
<gene>
    <name evidence="7" type="ORF">OCV77_04470</name>
</gene>
<evidence type="ECO:0000259" key="5">
    <source>
        <dbReference type="Pfam" id="PF00389"/>
    </source>
</evidence>
<evidence type="ECO:0000256" key="4">
    <source>
        <dbReference type="RuleBase" id="RU003719"/>
    </source>
</evidence>
<comment type="similarity">
    <text evidence="1 4">Belongs to the D-isomer specific 2-hydroxyacid dehydrogenase family.</text>
</comment>
<dbReference type="Pfam" id="PF00389">
    <property type="entry name" value="2-Hacid_dh"/>
    <property type="match status" value="1"/>
</dbReference>
<dbReference type="PANTHER" id="PTHR43761:SF1">
    <property type="entry name" value="D-ISOMER SPECIFIC 2-HYDROXYACID DEHYDROGENASE CATALYTIC DOMAIN-CONTAINING PROTEIN-RELATED"/>
    <property type="match status" value="1"/>
</dbReference>
<organism evidence="7 8">
    <name type="scientific">Suilimivivens aceti</name>
    <dbReference type="NCBI Taxonomy" id="2981774"/>
    <lineage>
        <taxon>Bacteria</taxon>
        <taxon>Bacillati</taxon>
        <taxon>Bacillota</taxon>
        <taxon>Clostridia</taxon>
        <taxon>Lachnospirales</taxon>
        <taxon>Lachnospiraceae</taxon>
        <taxon>Suilimivivens</taxon>
    </lineage>
</organism>
<proteinExistence type="inferred from homology"/>
<dbReference type="PROSITE" id="PS00671">
    <property type="entry name" value="D_2_HYDROXYACID_DH_3"/>
    <property type="match status" value="1"/>
</dbReference>
<dbReference type="SUPFAM" id="SSF51735">
    <property type="entry name" value="NAD(P)-binding Rossmann-fold domains"/>
    <property type="match status" value="1"/>
</dbReference>
<dbReference type="Gene3D" id="3.40.50.720">
    <property type="entry name" value="NAD(P)-binding Rossmann-like Domain"/>
    <property type="match status" value="2"/>
</dbReference>
<dbReference type="RefSeq" id="WP_118797518.1">
    <property type="nucleotide sequence ID" value="NZ_JAOQKJ010000003.1"/>
</dbReference>
<keyword evidence="2 4" id="KW-0560">Oxidoreductase</keyword>
<dbReference type="InterPro" id="IPR050418">
    <property type="entry name" value="D-iso_2-hydroxyacid_DH_PdxB"/>
</dbReference>
<protein>
    <submittedName>
        <fullName evidence="7">2-hydroxyacid dehydrogenase</fullName>
    </submittedName>
</protein>
<comment type="caution">
    <text evidence="7">The sequence shown here is derived from an EMBL/GenBank/DDBJ whole genome shotgun (WGS) entry which is preliminary data.</text>
</comment>
<feature type="domain" description="D-isomer specific 2-hydroxyacid dehydrogenase NAD-binding" evidence="6">
    <location>
        <begin position="111"/>
        <end position="284"/>
    </location>
</feature>
<evidence type="ECO:0000313" key="7">
    <source>
        <dbReference type="EMBL" id="MCU6743761.1"/>
    </source>
</evidence>
<reference evidence="7 8" key="1">
    <citation type="journal article" date="2021" name="ISME Commun">
        <title>Automated analysis of genomic sequences facilitates high-throughput and comprehensive description of bacteria.</title>
        <authorList>
            <person name="Hitch T.C.A."/>
        </authorList>
    </citation>
    <scope>NUCLEOTIDE SEQUENCE [LARGE SCALE GENOMIC DNA]</scope>
    <source>
        <strain evidence="7 8">Sanger_18</strain>
    </source>
</reference>
<dbReference type="SUPFAM" id="SSF52283">
    <property type="entry name" value="Formate/glycerate dehydrogenase catalytic domain-like"/>
    <property type="match status" value="1"/>
</dbReference>
<feature type="domain" description="D-isomer specific 2-hydroxyacid dehydrogenase catalytic" evidence="5">
    <location>
        <begin position="13"/>
        <end position="310"/>
    </location>
</feature>
<dbReference type="PROSITE" id="PS00670">
    <property type="entry name" value="D_2_HYDROXYACID_DH_2"/>
    <property type="match status" value="1"/>
</dbReference>
<dbReference type="EMBL" id="JAOQKJ010000003">
    <property type="protein sequence ID" value="MCU6743761.1"/>
    <property type="molecule type" value="Genomic_DNA"/>
</dbReference>
<dbReference type="Proteomes" id="UP001652432">
    <property type="component" value="Unassembled WGS sequence"/>
</dbReference>
<dbReference type="InterPro" id="IPR029753">
    <property type="entry name" value="D-isomer_DH_CS"/>
</dbReference>
<evidence type="ECO:0000256" key="1">
    <source>
        <dbReference type="ARBA" id="ARBA00005854"/>
    </source>
</evidence>
<evidence type="ECO:0000313" key="8">
    <source>
        <dbReference type="Proteomes" id="UP001652432"/>
    </source>
</evidence>
<keyword evidence="8" id="KW-1185">Reference proteome</keyword>
<dbReference type="PANTHER" id="PTHR43761">
    <property type="entry name" value="D-ISOMER SPECIFIC 2-HYDROXYACID DEHYDROGENASE FAMILY PROTEIN (AFU_ORTHOLOGUE AFUA_1G13630)"/>
    <property type="match status" value="1"/>
</dbReference>
<sequence>MKIVLLESLSVSKECMKKYTDMLVQEGHSFQCYERNDDPEVQIQEIGDADIVMIANMPLSGKVISACPNLKFIDVAFTGVDHVDLQAAKEKGIAVSNASGYSNESVAELVLGMMLSLLRNVPQVEERCRKGMTKDGLVGRELKGKTVGVVGTGAIGSRVAELCHLFGCEIAAYDLFPKKNAPEYLHYGTLEEVLSKSDIVTLHCPLTEDSRNLINQDRIAQMKKGAILINAARGPIVDSKALADALNSGYLRGAGVDVFEMEPPLPMDHPLLHSINTIVTPHIAFASDESMEIRAEIVFENIQKWMNKEQVNIIL</sequence>
<dbReference type="InterPro" id="IPR006140">
    <property type="entry name" value="D-isomer_DH_NAD-bd"/>
</dbReference>
<dbReference type="CDD" id="cd12161">
    <property type="entry name" value="GDH_like_1"/>
    <property type="match status" value="1"/>
</dbReference>
<dbReference type="InterPro" id="IPR036291">
    <property type="entry name" value="NAD(P)-bd_dom_sf"/>
</dbReference>
<name>A0ABT2T0H2_9FIRM</name>
<dbReference type="Pfam" id="PF02826">
    <property type="entry name" value="2-Hacid_dh_C"/>
    <property type="match status" value="1"/>
</dbReference>
<dbReference type="InterPro" id="IPR006139">
    <property type="entry name" value="D-isomer_2_OHA_DH_cat_dom"/>
</dbReference>
<keyword evidence="3" id="KW-0520">NAD</keyword>